<reference evidence="3 4" key="1">
    <citation type="journal article" date="2018" name="Mol. Ecol.">
        <title>The obligate alkalophilic soda-lake fungus Sodiomyces alkalinus has shifted to a protein diet.</title>
        <authorList>
            <person name="Grum-Grzhimaylo A.A."/>
            <person name="Falkoski D.L."/>
            <person name="van den Heuvel J."/>
            <person name="Valero-Jimenez C.A."/>
            <person name="Min B."/>
            <person name="Choi I.G."/>
            <person name="Lipzen A."/>
            <person name="Daum C.G."/>
            <person name="Aanen D.K."/>
            <person name="Tsang A."/>
            <person name="Henrissat B."/>
            <person name="Bilanenko E.N."/>
            <person name="de Vries R.P."/>
            <person name="van Kan J.A.L."/>
            <person name="Grigoriev I.V."/>
            <person name="Debets A.J.M."/>
        </authorList>
    </citation>
    <scope>NUCLEOTIDE SEQUENCE [LARGE SCALE GENOMIC DNA]</scope>
    <source>
        <strain evidence="3 4">F11</strain>
    </source>
</reference>
<gene>
    <name evidence="3" type="ORF">SODALDRAFT_325510</name>
</gene>
<dbReference type="STRING" id="1314773.A0A3N2PR77"/>
<dbReference type="AlphaFoldDB" id="A0A3N2PR77"/>
<keyword evidence="2" id="KW-0812">Transmembrane</keyword>
<dbReference type="GeneID" id="39578469"/>
<name>A0A3N2PR77_SODAK</name>
<evidence type="ECO:0000256" key="2">
    <source>
        <dbReference type="SAM" id="Phobius"/>
    </source>
</evidence>
<dbReference type="EMBL" id="ML119058">
    <property type="protein sequence ID" value="ROT36954.1"/>
    <property type="molecule type" value="Genomic_DNA"/>
</dbReference>
<evidence type="ECO:0000313" key="3">
    <source>
        <dbReference type="EMBL" id="ROT36954.1"/>
    </source>
</evidence>
<dbReference type="RefSeq" id="XP_028464760.1">
    <property type="nucleotide sequence ID" value="XM_028609991.1"/>
</dbReference>
<feature type="compositionally biased region" description="Low complexity" evidence="1">
    <location>
        <begin position="209"/>
        <end position="220"/>
    </location>
</feature>
<feature type="region of interest" description="Disordered" evidence="1">
    <location>
        <begin position="117"/>
        <end position="220"/>
    </location>
</feature>
<dbReference type="Proteomes" id="UP000272025">
    <property type="component" value="Unassembled WGS sequence"/>
</dbReference>
<feature type="region of interest" description="Disordered" evidence="1">
    <location>
        <begin position="244"/>
        <end position="301"/>
    </location>
</feature>
<feature type="compositionally biased region" description="Low complexity" evidence="1">
    <location>
        <begin position="192"/>
        <end position="201"/>
    </location>
</feature>
<protein>
    <submittedName>
        <fullName evidence="3">Uncharacterized protein</fullName>
    </submittedName>
</protein>
<keyword evidence="2" id="KW-0472">Membrane</keyword>
<organism evidence="3 4">
    <name type="scientific">Sodiomyces alkalinus (strain CBS 110278 / VKM F-3762 / F11)</name>
    <name type="common">Alkaliphilic filamentous fungus</name>
    <dbReference type="NCBI Taxonomy" id="1314773"/>
    <lineage>
        <taxon>Eukaryota</taxon>
        <taxon>Fungi</taxon>
        <taxon>Dikarya</taxon>
        <taxon>Ascomycota</taxon>
        <taxon>Pezizomycotina</taxon>
        <taxon>Sordariomycetes</taxon>
        <taxon>Hypocreomycetidae</taxon>
        <taxon>Glomerellales</taxon>
        <taxon>Plectosphaerellaceae</taxon>
        <taxon>Sodiomyces</taxon>
    </lineage>
</organism>
<evidence type="ECO:0000256" key="1">
    <source>
        <dbReference type="SAM" id="MobiDB-lite"/>
    </source>
</evidence>
<evidence type="ECO:0000313" key="4">
    <source>
        <dbReference type="Proteomes" id="UP000272025"/>
    </source>
</evidence>
<sequence length="329" mass="35240">MTTLAAPEDLDTMTVNVDAGQASPEKDDDQTLAIALSTTFSVLAIVLIAGSVFVCWRYKKGSRLFTQRGITPINDEEIESWKRKDDPDTLEKSIVAIEDLTPRTSVKRPANVVVYQAPRPSGEQHSPRSFVLSSADTTGGKKSIDVPPTPVLARAPNARPGLTDETVQGDEAFIPSPRRQTSRLSKYPPPSSAGVAASRRGPGPGPGPGRSRSVRSSFSVGGASVRSQQWYGYGYAHSQGAASRDFTDAELSPRSSQDQFVRPAHHSFQPSSPPFPSSSSSGLPAQHRRDRVHSSSSALGRLSLDDQALVGGLSPRPRVRECEIGRAIG</sequence>
<keyword evidence="2" id="KW-1133">Transmembrane helix</keyword>
<proteinExistence type="predicted"/>
<dbReference type="OrthoDB" id="4120617at2759"/>
<accession>A0A3N2PR77</accession>
<keyword evidence="4" id="KW-1185">Reference proteome</keyword>
<feature type="transmembrane region" description="Helical" evidence="2">
    <location>
        <begin position="32"/>
        <end position="56"/>
    </location>
</feature>